<evidence type="ECO:0000313" key="2">
    <source>
        <dbReference type="EMBL" id="RDK88138.1"/>
    </source>
</evidence>
<dbReference type="AlphaFoldDB" id="A0A370QIF9"/>
<dbReference type="EMBL" id="QRAO01000001">
    <property type="protein sequence ID" value="RDK88138.1"/>
    <property type="molecule type" value="Genomic_DNA"/>
</dbReference>
<gene>
    <name evidence="2" type="ORF">C8D94_1017</name>
</gene>
<proteinExistence type="predicted"/>
<organism evidence="2 3">
    <name type="scientific">Marinirhabdus gelatinilytica</name>
    <dbReference type="NCBI Taxonomy" id="1703343"/>
    <lineage>
        <taxon>Bacteria</taxon>
        <taxon>Pseudomonadati</taxon>
        <taxon>Bacteroidota</taxon>
        <taxon>Flavobacteriia</taxon>
        <taxon>Flavobacteriales</taxon>
        <taxon>Flavobacteriaceae</taxon>
    </lineage>
</organism>
<keyword evidence="3" id="KW-1185">Reference proteome</keyword>
<evidence type="ECO:0000256" key="1">
    <source>
        <dbReference type="SAM" id="SignalP"/>
    </source>
</evidence>
<evidence type="ECO:0000313" key="3">
    <source>
        <dbReference type="Proteomes" id="UP000255317"/>
    </source>
</evidence>
<sequence length="238" mass="27503">MKKNLIYFLLAVVTYSGTMQAQYSNRSFTSDMFRVDEYIKRQNKFVNYDDKDSYQGTPYNNENFLPGNIYKSDELLATNVAIRYNAVADEIEVKESLTTPDTEAKVLTKSPEIFVKIVNDIYIFAPYKGGIEGGGYFQVVYEGNTVDLYKKLQKDFNPEKKATSTLTQDIPAKFSDEITYFLADKSGKFYEMPKSRNKKLKVFGKKKNEVKNYVKDNRLDINDEKDLMKAVKFYDGSM</sequence>
<dbReference type="RefSeq" id="WP_115121871.1">
    <property type="nucleotide sequence ID" value="NZ_QRAO01000001.1"/>
</dbReference>
<feature type="signal peptide" evidence="1">
    <location>
        <begin position="1"/>
        <end position="21"/>
    </location>
</feature>
<name>A0A370QIF9_9FLAO</name>
<evidence type="ECO:0008006" key="4">
    <source>
        <dbReference type="Google" id="ProtNLM"/>
    </source>
</evidence>
<protein>
    <recommendedName>
        <fullName evidence="4">GLPGLI family protein</fullName>
    </recommendedName>
</protein>
<dbReference type="Proteomes" id="UP000255317">
    <property type="component" value="Unassembled WGS sequence"/>
</dbReference>
<feature type="chain" id="PRO_5016760824" description="GLPGLI family protein" evidence="1">
    <location>
        <begin position="22"/>
        <end position="238"/>
    </location>
</feature>
<keyword evidence="1" id="KW-0732">Signal</keyword>
<reference evidence="2 3" key="1">
    <citation type="submission" date="2018-07" db="EMBL/GenBank/DDBJ databases">
        <title>Genomic Encyclopedia of Type Strains, Phase IV (KMG-IV): sequencing the most valuable type-strain genomes for metagenomic binning, comparative biology and taxonomic classification.</title>
        <authorList>
            <person name="Goeker M."/>
        </authorList>
    </citation>
    <scope>NUCLEOTIDE SEQUENCE [LARGE SCALE GENOMIC DNA]</scope>
    <source>
        <strain evidence="2 3">DSM 101478</strain>
    </source>
</reference>
<comment type="caution">
    <text evidence="2">The sequence shown here is derived from an EMBL/GenBank/DDBJ whole genome shotgun (WGS) entry which is preliminary data.</text>
</comment>
<dbReference type="OrthoDB" id="978006at2"/>
<accession>A0A370QIF9</accession>